<name>A0A1I6RJE8_9FLAO</name>
<protein>
    <submittedName>
        <fullName evidence="1">YD repeat-containing protein</fullName>
    </submittedName>
</protein>
<gene>
    <name evidence="1" type="ORF">SAMN04488006_2529</name>
</gene>
<evidence type="ECO:0000313" key="2">
    <source>
        <dbReference type="Proteomes" id="UP000199312"/>
    </source>
</evidence>
<dbReference type="OrthoDB" id="1318180at2"/>
<dbReference type="RefSeq" id="WP_090227430.1">
    <property type="nucleotide sequence ID" value="NZ_FOZP01000006.1"/>
</dbReference>
<dbReference type="STRING" id="593133.SAMN04488006_2529"/>
<dbReference type="EMBL" id="FOZP01000006">
    <property type="protein sequence ID" value="SFS64766.1"/>
    <property type="molecule type" value="Genomic_DNA"/>
</dbReference>
<keyword evidence="2" id="KW-1185">Reference proteome</keyword>
<dbReference type="Proteomes" id="UP000199312">
    <property type="component" value="Unassembled WGS sequence"/>
</dbReference>
<sequence>MKTFICYLTIFLTSINLFSQDLNVSLKDNKLQGKVIKVEEYTYRYDSNIDGYYIESISEIIYNKNGNMTTNIYQYFGSYYQSKSTTTYSYNNNKLIGDATEVISLLDNKTTNTSTNYIYTNNLLTKREYISEYPSIIEYSYDSKGNLLQAISKNNTGETTAIYDYLNYKNSDSYTKIYKYFYKGSQESTSTYLYENGNNISYSFLGKNSSSFYKYTYDSYGNTLETIMNDNVLSSYNYEYSSDGNWLKKRYAYKSTYEDKTYNVFSFRKITYANGKTVGNTNFDIPFIKKYEQKNEYVLKTLEKKEIFNPLEDPEKVDKIYVLKTEGEKFKVKTDKDVYLTSKVSAVKHTNLVDMIVYHPKSNTTAIARNFSDNLTRQEMWMEATIISNTHNMFWCVNENKNWYITDKGTAFKDYNLYTVKYSTTNPNDVIMYKDNVATYIMRDFKNAIAHKLYTLEKI</sequence>
<evidence type="ECO:0000313" key="1">
    <source>
        <dbReference type="EMBL" id="SFS64766.1"/>
    </source>
</evidence>
<accession>A0A1I6RJE8</accession>
<dbReference type="AlphaFoldDB" id="A0A1I6RJE8"/>
<reference evidence="2" key="1">
    <citation type="submission" date="2016-10" db="EMBL/GenBank/DDBJ databases">
        <authorList>
            <person name="Varghese N."/>
            <person name="Submissions S."/>
        </authorList>
    </citation>
    <scope>NUCLEOTIDE SEQUENCE [LARGE SCALE GENOMIC DNA]</scope>
    <source>
        <strain evidence="2">DSM 24450</strain>
    </source>
</reference>
<organism evidence="1 2">
    <name type="scientific">Lutibacter maritimus</name>
    <dbReference type="NCBI Taxonomy" id="593133"/>
    <lineage>
        <taxon>Bacteria</taxon>
        <taxon>Pseudomonadati</taxon>
        <taxon>Bacteroidota</taxon>
        <taxon>Flavobacteriia</taxon>
        <taxon>Flavobacteriales</taxon>
        <taxon>Flavobacteriaceae</taxon>
        <taxon>Lutibacter</taxon>
    </lineage>
</organism>
<proteinExistence type="predicted"/>